<feature type="compositionally biased region" description="Polar residues" evidence="4">
    <location>
        <begin position="104"/>
        <end position="115"/>
    </location>
</feature>
<evidence type="ECO:0000259" key="5">
    <source>
        <dbReference type="PROSITE" id="PS51011"/>
    </source>
</evidence>
<evidence type="ECO:0000259" key="6">
    <source>
        <dbReference type="PROSITE" id="PS51050"/>
    </source>
</evidence>
<feature type="region of interest" description="Disordered" evidence="4">
    <location>
        <begin position="434"/>
        <end position="480"/>
    </location>
</feature>
<feature type="compositionally biased region" description="Low complexity" evidence="4">
    <location>
        <begin position="832"/>
        <end position="846"/>
    </location>
</feature>
<dbReference type="SUPFAM" id="SSF46774">
    <property type="entry name" value="ARID-like"/>
    <property type="match status" value="1"/>
</dbReference>
<feature type="compositionally biased region" description="Low complexity" evidence="4">
    <location>
        <begin position="184"/>
        <end position="197"/>
    </location>
</feature>
<evidence type="ECO:0000256" key="3">
    <source>
        <dbReference type="ARBA" id="ARBA00022833"/>
    </source>
</evidence>
<dbReference type="Pfam" id="PF07496">
    <property type="entry name" value="zf-CW"/>
    <property type="match status" value="1"/>
</dbReference>
<dbReference type="SMART" id="SM00501">
    <property type="entry name" value="BRIGHT"/>
    <property type="match status" value="1"/>
</dbReference>
<gene>
    <name evidence="7" type="ORF">WJX81_003853</name>
</gene>
<feature type="domain" description="ARID" evidence="5">
    <location>
        <begin position="289"/>
        <end position="400"/>
    </location>
</feature>
<dbReference type="InterPro" id="IPR001606">
    <property type="entry name" value="ARID_dom"/>
</dbReference>
<dbReference type="Proteomes" id="UP001445335">
    <property type="component" value="Unassembled WGS sequence"/>
</dbReference>
<feature type="region of interest" description="Disordered" evidence="4">
    <location>
        <begin position="738"/>
        <end position="762"/>
    </location>
</feature>
<name>A0AAW1SK05_9CHLO</name>
<dbReference type="Pfam" id="PF01388">
    <property type="entry name" value="ARID"/>
    <property type="match status" value="1"/>
</dbReference>
<dbReference type="Gene3D" id="1.10.150.60">
    <property type="entry name" value="ARID DNA-binding domain"/>
    <property type="match status" value="1"/>
</dbReference>
<evidence type="ECO:0008006" key="9">
    <source>
        <dbReference type="Google" id="ProtNLM"/>
    </source>
</evidence>
<dbReference type="GO" id="GO:0008270">
    <property type="term" value="F:zinc ion binding"/>
    <property type="evidence" value="ECO:0007669"/>
    <property type="project" value="UniProtKB-KW"/>
</dbReference>
<dbReference type="PROSITE" id="PS51050">
    <property type="entry name" value="ZF_CW"/>
    <property type="match status" value="1"/>
</dbReference>
<dbReference type="Gene3D" id="3.30.40.100">
    <property type="match status" value="1"/>
</dbReference>
<feature type="compositionally biased region" description="Acidic residues" evidence="4">
    <location>
        <begin position="133"/>
        <end position="142"/>
    </location>
</feature>
<evidence type="ECO:0000256" key="2">
    <source>
        <dbReference type="ARBA" id="ARBA00022771"/>
    </source>
</evidence>
<evidence type="ECO:0000313" key="8">
    <source>
        <dbReference type="Proteomes" id="UP001445335"/>
    </source>
</evidence>
<dbReference type="PANTHER" id="PTHR46694">
    <property type="entry name" value="AT-RICH INTERACTIVE DOMAIN-CONTAINING PROTEIN 4"/>
    <property type="match status" value="1"/>
</dbReference>
<protein>
    <recommendedName>
        <fullName evidence="9">CW-type domain-containing protein</fullName>
    </recommendedName>
</protein>
<dbReference type="InterPro" id="IPR042293">
    <property type="entry name" value="ARID4"/>
</dbReference>
<organism evidence="7 8">
    <name type="scientific">Elliptochloris bilobata</name>
    <dbReference type="NCBI Taxonomy" id="381761"/>
    <lineage>
        <taxon>Eukaryota</taxon>
        <taxon>Viridiplantae</taxon>
        <taxon>Chlorophyta</taxon>
        <taxon>core chlorophytes</taxon>
        <taxon>Trebouxiophyceae</taxon>
        <taxon>Trebouxiophyceae incertae sedis</taxon>
        <taxon>Elliptochloris clade</taxon>
        <taxon>Elliptochloris</taxon>
    </lineage>
</organism>
<keyword evidence="8" id="KW-1185">Reference proteome</keyword>
<dbReference type="Pfam" id="PF18755">
    <property type="entry name" value="RAMA"/>
    <property type="match status" value="1"/>
</dbReference>
<evidence type="ECO:0000256" key="1">
    <source>
        <dbReference type="ARBA" id="ARBA00022723"/>
    </source>
</evidence>
<accession>A0AAW1SK05</accession>
<feature type="domain" description="CW-type" evidence="6">
    <location>
        <begin position="209"/>
        <end position="263"/>
    </location>
</feature>
<dbReference type="GO" id="GO:0003677">
    <property type="term" value="F:DNA binding"/>
    <property type="evidence" value="ECO:0007669"/>
    <property type="project" value="InterPro"/>
</dbReference>
<proteinExistence type="predicted"/>
<evidence type="ECO:0000256" key="4">
    <source>
        <dbReference type="SAM" id="MobiDB-lite"/>
    </source>
</evidence>
<keyword evidence="3" id="KW-0862">Zinc</keyword>
<dbReference type="InterPro" id="IPR011124">
    <property type="entry name" value="Znf_CW"/>
</dbReference>
<feature type="region of interest" description="Disordered" evidence="4">
    <location>
        <begin position="104"/>
        <end position="197"/>
    </location>
</feature>
<sequence length="868" mass="90850">MDRRAFTLGPLVVHGALQPGTDRLSCSVGGVEYFADLGPNGEILFEGQAFRSPSAFSVYVKRKVNPSRKADDGWTSVHYNGELLSLYRGQLEDLLAADGRSNLTASPLRTSNLTASGKPKRKRAAKPQHGSELDDYSSDDVEASVGPVRSGRGTNRAAASPGPPDYGEVGMPAAARSPSRRARTPPASLRQDAADGAARVAGGDSAVASADPAAWTFVQCENVDCMKWRKVAARNLDSNGAWVCAMNTDRRFASCGVPPQFTDEEIDRQLEAADTARHLSHCRRRPLGQCSEREFEEDLYAFLTERGEGELANDLRNKRINCNNSPIDIFGLYREVIKEGGYIANERYDDYNRWVGSINFGGRIFPAMRNFTPNNRATSIGNQLINNYRKFLLAYERHHRPRDLPAPPVSEGASDALAVLADVAGNAVDEMEVAGQHDVPRGARSVSKGPRAPGGKRAPDGVDDGDAPAGMRARSGSHVSADATMGAAAANAARRVVAALRQAEGSSGRSLAGTLLLAQDPSDLNRHWPVLVAAANDVPRSVAAGGCLPTSAAFPLPLQEACASGRPEQALPVLVIGTQMLGWVEAAACRRYSASAGEAATVAMQPDAAQRPSEPSRDGALSAQCARALKVAAQYNRCGDTHLTLARSMGAAAGARAVSARLADLEARLPADGATKCASFRFWEAWRRSVARADSAAELAPLVLALAHQLAAGALRPGAAGPLWGDLACQLDMLGAEGGAEAPDGRSATHAPSEGPTVLGADDAVSTLEAAVDWGRLRRPLQPGAWALEPGAALRNGLRIVAGPGLKSEEAAGSLPVPQTSGAGAAQVVSDAGASSAPGSPRSRPAVFAHGGARGGVLGGDTSAQARR</sequence>
<reference evidence="7 8" key="1">
    <citation type="journal article" date="2024" name="Nat. Commun.">
        <title>Phylogenomics reveals the evolutionary origins of lichenization in chlorophyte algae.</title>
        <authorList>
            <person name="Puginier C."/>
            <person name="Libourel C."/>
            <person name="Otte J."/>
            <person name="Skaloud P."/>
            <person name="Haon M."/>
            <person name="Grisel S."/>
            <person name="Petersen M."/>
            <person name="Berrin J.G."/>
            <person name="Delaux P.M."/>
            <person name="Dal Grande F."/>
            <person name="Keller J."/>
        </authorList>
    </citation>
    <scope>NUCLEOTIDE SEQUENCE [LARGE SCALE GENOMIC DNA]</scope>
    <source>
        <strain evidence="7 8">SAG 245.80</strain>
    </source>
</reference>
<dbReference type="CDD" id="cd16100">
    <property type="entry name" value="ARID"/>
    <property type="match status" value="1"/>
</dbReference>
<feature type="region of interest" description="Disordered" evidence="4">
    <location>
        <begin position="811"/>
        <end position="868"/>
    </location>
</feature>
<dbReference type="InterPro" id="IPR040843">
    <property type="entry name" value="RAMA"/>
</dbReference>
<keyword evidence="1" id="KW-0479">Metal-binding</keyword>
<dbReference type="InterPro" id="IPR036431">
    <property type="entry name" value="ARID_dom_sf"/>
</dbReference>
<keyword evidence="2" id="KW-0863">Zinc-finger</keyword>
<dbReference type="EMBL" id="JALJOU010000002">
    <property type="protein sequence ID" value="KAK9845836.1"/>
    <property type="molecule type" value="Genomic_DNA"/>
</dbReference>
<evidence type="ECO:0000313" key="7">
    <source>
        <dbReference type="EMBL" id="KAK9845836.1"/>
    </source>
</evidence>
<dbReference type="PANTHER" id="PTHR46694:SF1">
    <property type="entry name" value="AT-RICH INTERACTIVE DOMAIN-CONTAINING PROTEIN 4"/>
    <property type="match status" value="1"/>
</dbReference>
<comment type="caution">
    <text evidence="7">The sequence shown here is derived from an EMBL/GenBank/DDBJ whole genome shotgun (WGS) entry which is preliminary data.</text>
</comment>
<dbReference type="PROSITE" id="PS51011">
    <property type="entry name" value="ARID"/>
    <property type="match status" value="1"/>
</dbReference>
<dbReference type="AlphaFoldDB" id="A0AAW1SK05"/>